<evidence type="ECO:0000313" key="2">
    <source>
        <dbReference type="EMBL" id="KAJ4145985.1"/>
    </source>
</evidence>
<name>A0A9W8Q4H6_AKAMU</name>
<keyword evidence="1" id="KW-0732">Signal</keyword>
<evidence type="ECO:0008006" key="4">
    <source>
        <dbReference type="Google" id="ProtNLM"/>
    </source>
</evidence>
<protein>
    <recommendedName>
        <fullName evidence="4">Secreted protein</fullName>
    </recommendedName>
</protein>
<organism evidence="2 3">
    <name type="scientific">Akanthomyces muscarius</name>
    <name type="common">Entomopathogenic fungus</name>
    <name type="synonym">Lecanicillium muscarium</name>
    <dbReference type="NCBI Taxonomy" id="2231603"/>
    <lineage>
        <taxon>Eukaryota</taxon>
        <taxon>Fungi</taxon>
        <taxon>Dikarya</taxon>
        <taxon>Ascomycota</taxon>
        <taxon>Pezizomycotina</taxon>
        <taxon>Sordariomycetes</taxon>
        <taxon>Hypocreomycetidae</taxon>
        <taxon>Hypocreales</taxon>
        <taxon>Cordycipitaceae</taxon>
        <taxon>Akanthomyces</taxon>
    </lineage>
</organism>
<dbReference type="RefSeq" id="XP_056049655.1">
    <property type="nucleotide sequence ID" value="XM_056196091.1"/>
</dbReference>
<feature type="chain" id="PRO_5040891799" description="Secreted protein" evidence="1">
    <location>
        <begin position="18"/>
        <end position="71"/>
    </location>
</feature>
<proteinExistence type="predicted"/>
<evidence type="ECO:0000256" key="1">
    <source>
        <dbReference type="SAM" id="SignalP"/>
    </source>
</evidence>
<dbReference type="AlphaFoldDB" id="A0A9W8Q4H6"/>
<comment type="caution">
    <text evidence="2">The sequence shown here is derived from an EMBL/GenBank/DDBJ whole genome shotgun (WGS) entry which is preliminary data.</text>
</comment>
<dbReference type="KEGG" id="amus:LMH87_004816"/>
<sequence length="71" mass="8054">MLRYLQLLLALGRGSVGLPDHRANGQIKLVDTPRDSFNYSSQSAAFIRYAFSEIFVRIKLRLFNGTFTNTS</sequence>
<keyword evidence="3" id="KW-1185">Reference proteome</keyword>
<dbReference type="EMBL" id="JAJHUN010000011">
    <property type="protein sequence ID" value="KAJ4145985.1"/>
    <property type="molecule type" value="Genomic_DNA"/>
</dbReference>
<evidence type="ECO:0000313" key="3">
    <source>
        <dbReference type="Proteomes" id="UP001144673"/>
    </source>
</evidence>
<gene>
    <name evidence="2" type="ORF">LMH87_004816</name>
</gene>
<reference evidence="2" key="1">
    <citation type="journal article" date="2023" name="Access Microbiol">
        <title>De-novo genome assembly for Akanthomyces muscarius, a biocontrol agent of insect agricultural pests.</title>
        <authorList>
            <person name="Erdos Z."/>
            <person name="Studholme D.J."/>
            <person name="Raymond B."/>
            <person name="Sharma M."/>
        </authorList>
    </citation>
    <scope>NUCLEOTIDE SEQUENCE</scope>
    <source>
        <strain evidence="2">Ve6</strain>
    </source>
</reference>
<dbReference type="GeneID" id="80891975"/>
<feature type="signal peptide" evidence="1">
    <location>
        <begin position="1"/>
        <end position="17"/>
    </location>
</feature>
<dbReference type="Proteomes" id="UP001144673">
    <property type="component" value="Chromosome 2"/>
</dbReference>
<accession>A0A9W8Q4H6</accession>